<proteinExistence type="predicted"/>
<protein>
    <submittedName>
        <fullName evidence="1">Genomic scaffold, ProqFM164S02</fullName>
    </submittedName>
</protein>
<organism evidence="1 2">
    <name type="scientific">Penicillium roqueforti (strain FM164)</name>
    <dbReference type="NCBI Taxonomy" id="1365484"/>
    <lineage>
        <taxon>Eukaryota</taxon>
        <taxon>Fungi</taxon>
        <taxon>Dikarya</taxon>
        <taxon>Ascomycota</taxon>
        <taxon>Pezizomycotina</taxon>
        <taxon>Eurotiomycetes</taxon>
        <taxon>Eurotiomycetidae</taxon>
        <taxon>Eurotiales</taxon>
        <taxon>Aspergillaceae</taxon>
        <taxon>Penicillium</taxon>
    </lineage>
</organism>
<name>W6Q6H7_PENRF</name>
<evidence type="ECO:0000313" key="2">
    <source>
        <dbReference type="Proteomes" id="UP000030686"/>
    </source>
</evidence>
<gene>
    <name evidence="1" type="ORF">PROQFM164_S02g002101</name>
</gene>
<evidence type="ECO:0000313" key="1">
    <source>
        <dbReference type="EMBL" id="CDM31950.1"/>
    </source>
</evidence>
<accession>W6Q6H7</accession>
<reference evidence="1" key="1">
    <citation type="journal article" date="2014" name="Nat. Commun.">
        <title>Multiple recent horizontal transfers of a large genomic region in cheese making fungi.</title>
        <authorList>
            <person name="Cheeseman K."/>
            <person name="Ropars J."/>
            <person name="Renault P."/>
            <person name="Dupont J."/>
            <person name="Gouzy J."/>
            <person name="Branca A."/>
            <person name="Abraham A.L."/>
            <person name="Ceppi M."/>
            <person name="Conseiller E."/>
            <person name="Debuchy R."/>
            <person name="Malagnac F."/>
            <person name="Goarin A."/>
            <person name="Silar P."/>
            <person name="Lacoste S."/>
            <person name="Sallet E."/>
            <person name="Bensimon A."/>
            <person name="Giraud T."/>
            <person name="Brygoo Y."/>
        </authorList>
    </citation>
    <scope>NUCLEOTIDE SEQUENCE [LARGE SCALE GENOMIC DNA]</scope>
    <source>
        <strain evidence="1">FM164</strain>
    </source>
</reference>
<dbReference type="AlphaFoldDB" id="W6Q6H7"/>
<sequence length="85" mass="9692">MLNFSATYKFLELKVYKGVIQSRFPLIIPQVKPGSVIHEQLEHRNRIHCRGSESKCIVASGISSIDVRSFFDQQLSHLKLVLHGD</sequence>
<keyword evidence="2" id="KW-1185">Reference proteome</keyword>
<dbReference type="EMBL" id="HG792016">
    <property type="protein sequence ID" value="CDM31950.1"/>
    <property type="molecule type" value="Genomic_DNA"/>
</dbReference>
<dbReference type="Proteomes" id="UP000030686">
    <property type="component" value="Unassembled WGS sequence"/>
</dbReference>